<dbReference type="AlphaFoldDB" id="V4BFP7"/>
<dbReference type="PANTHER" id="PTHR43434:SF22">
    <property type="entry name" value="PHOSPHOGLYCOLATE PHOSPHATASE"/>
    <property type="match status" value="1"/>
</dbReference>
<sequence>KLVIFDKDGTLICFHTMWAPWAKTVAESIAKASELDIEEKVFDLLGYCTTTQRIYPGLLAEATSFIIQTELVKLLSAEGLSTERAWEIIKASWNEGDDDDPALLKAITDLQTLFKILRRNDIKIAVCTSDSRKGTLTTLKTLGLDQYIDMIVCGDDTNTQPKPKPHNAWKICGKLEIEPEHAVMVGDTQADVGMGRSAKLGLSIGVLSGIGGTDDLKAEADHIIRDVKDILPLILPHKDWREYYAYSANDRVLLEPYDGLEESLETTQLHENKQYSKMVDLVIFDIHGTLMCTHSRYSKWMEKLSER</sequence>
<dbReference type="Proteomes" id="UP000030746">
    <property type="component" value="Unassembled WGS sequence"/>
</dbReference>
<dbReference type="SUPFAM" id="SSF56784">
    <property type="entry name" value="HAD-like"/>
    <property type="match status" value="1"/>
</dbReference>
<name>V4BFP7_LOTGI</name>
<dbReference type="KEGG" id="lgi:LOTGIDRAFT_127086"/>
<dbReference type="EMBL" id="KB202823">
    <property type="protein sequence ID" value="ESO87794.1"/>
    <property type="molecule type" value="Genomic_DNA"/>
</dbReference>
<accession>V4BFP7</accession>
<dbReference type="SFLD" id="SFLDS00003">
    <property type="entry name" value="Haloacid_Dehalogenase"/>
    <property type="match status" value="1"/>
</dbReference>
<dbReference type="InterPro" id="IPR050155">
    <property type="entry name" value="HAD-like_hydrolase_sf"/>
</dbReference>
<dbReference type="InterPro" id="IPR036412">
    <property type="entry name" value="HAD-like_sf"/>
</dbReference>
<keyword evidence="2" id="KW-1185">Reference proteome</keyword>
<dbReference type="RefSeq" id="XP_009061405.1">
    <property type="nucleotide sequence ID" value="XM_009063157.1"/>
</dbReference>
<dbReference type="InterPro" id="IPR023214">
    <property type="entry name" value="HAD_sf"/>
</dbReference>
<feature type="non-terminal residue" evidence="1">
    <location>
        <position position="1"/>
    </location>
</feature>
<protein>
    <submittedName>
        <fullName evidence="1">Uncharacterized protein</fullName>
    </submittedName>
</protein>
<evidence type="ECO:0000313" key="2">
    <source>
        <dbReference type="Proteomes" id="UP000030746"/>
    </source>
</evidence>
<gene>
    <name evidence="1" type="ORF">LOTGIDRAFT_127086</name>
</gene>
<dbReference type="Pfam" id="PF00702">
    <property type="entry name" value="Hydrolase"/>
    <property type="match status" value="1"/>
</dbReference>
<dbReference type="HOGENOM" id="CLU_045011_16_0_1"/>
<dbReference type="SFLD" id="SFLDG01129">
    <property type="entry name" value="C1.5:_HAD__Beta-PGM__Phosphata"/>
    <property type="match status" value="1"/>
</dbReference>
<dbReference type="OMA" id="GDNNHDL"/>
<organism evidence="1 2">
    <name type="scientific">Lottia gigantea</name>
    <name type="common">Giant owl limpet</name>
    <dbReference type="NCBI Taxonomy" id="225164"/>
    <lineage>
        <taxon>Eukaryota</taxon>
        <taxon>Metazoa</taxon>
        <taxon>Spiralia</taxon>
        <taxon>Lophotrochozoa</taxon>
        <taxon>Mollusca</taxon>
        <taxon>Gastropoda</taxon>
        <taxon>Patellogastropoda</taxon>
        <taxon>Lottioidea</taxon>
        <taxon>Lottiidae</taxon>
        <taxon>Lottia</taxon>
    </lineage>
</organism>
<dbReference type="GO" id="GO:0008967">
    <property type="term" value="F:phosphoglycolate phosphatase activity"/>
    <property type="evidence" value="ECO:0007669"/>
    <property type="project" value="TreeGrafter"/>
</dbReference>
<dbReference type="GeneID" id="20232671"/>
<dbReference type="CTD" id="20232671"/>
<proteinExistence type="predicted"/>
<dbReference type="GO" id="GO:0006281">
    <property type="term" value="P:DNA repair"/>
    <property type="evidence" value="ECO:0007669"/>
    <property type="project" value="TreeGrafter"/>
</dbReference>
<dbReference type="Gene3D" id="3.40.50.1000">
    <property type="entry name" value="HAD superfamily/HAD-like"/>
    <property type="match status" value="1"/>
</dbReference>
<dbReference type="STRING" id="225164.V4BFP7"/>
<dbReference type="PANTHER" id="PTHR43434">
    <property type="entry name" value="PHOSPHOGLYCOLATE PHOSPHATASE"/>
    <property type="match status" value="1"/>
</dbReference>
<reference evidence="1 2" key="1">
    <citation type="journal article" date="2013" name="Nature">
        <title>Insights into bilaterian evolution from three spiralian genomes.</title>
        <authorList>
            <person name="Simakov O."/>
            <person name="Marletaz F."/>
            <person name="Cho S.J."/>
            <person name="Edsinger-Gonzales E."/>
            <person name="Havlak P."/>
            <person name="Hellsten U."/>
            <person name="Kuo D.H."/>
            <person name="Larsson T."/>
            <person name="Lv J."/>
            <person name="Arendt D."/>
            <person name="Savage R."/>
            <person name="Osoegawa K."/>
            <person name="de Jong P."/>
            <person name="Grimwood J."/>
            <person name="Chapman J.A."/>
            <person name="Shapiro H."/>
            <person name="Aerts A."/>
            <person name="Otillar R.P."/>
            <person name="Terry A.Y."/>
            <person name="Boore J.L."/>
            <person name="Grigoriev I.V."/>
            <person name="Lindberg D.R."/>
            <person name="Seaver E.C."/>
            <person name="Weisblat D.A."/>
            <person name="Putnam N.H."/>
            <person name="Rokhsar D.S."/>
        </authorList>
    </citation>
    <scope>NUCLEOTIDE SEQUENCE [LARGE SCALE GENOMIC DNA]</scope>
</reference>
<dbReference type="OrthoDB" id="269227at2759"/>
<evidence type="ECO:0000313" key="1">
    <source>
        <dbReference type="EMBL" id="ESO87794.1"/>
    </source>
</evidence>